<keyword evidence="3" id="KW-1185">Reference proteome</keyword>
<accession>A0AAE3GV95</accession>
<reference evidence="2" key="1">
    <citation type="submission" date="2022-06" db="EMBL/GenBank/DDBJ databases">
        <title>New cyanobacteria of genus Symplocastrum in benthos of Lake Baikal.</title>
        <authorList>
            <person name="Sorokovikova E."/>
            <person name="Tikhonova I."/>
            <person name="Krasnopeev A."/>
            <person name="Evseev P."/>
            <person name="Gladkikh A."/>
            <person name="Belykh O."/>
        </authorList>
    </citation>
    <scope>NUCLEOTIDE SEQUENCE</scope>
    <source>
        <strain evidence="2">BBK-W-15</strain>
    </source>
</reference>
<feature type="domain" description="Putative restriction endonuclease" evidence="1">
    <location>
        <begin position="21"/>
        <end position="187"/>
    </location>
</feature>
<dbReference type="InterPro" id="IPR008538">
    <property type="entry name" value="Uma2"/>
</dbReference>
<dbReference type="EMBL" id="JAMZMM010000100">
    <property type="protein sequence ID" value="MCP2729217.1"/>
    <property type="molecule type" value="Genomic_DNA"/>
</dbReference>
<dbReference type="PANTHER" id="PTHR35400">
    <property type="entry name" value="SLR1083 PROTEIN"/>
    <property type="match status" value="1"/>
</dbReference>
<dbReference type="Proteomes" id="UP001204953">
    <property type="component" value="Unassembled WGS sequence"/>
</dbReference>
<dbReference type="CDD" id="cd06260">
    <property type="entry name" value="DUF820-like"/>
    <property type="match status" value="1"/>
</dbReference>
<dbReference type="PANTHER" id="PTHR35400:SF1">
    <property type="entry name" value="SLR1083 PROTEIN"/>
    <property type="match status" value="1"/>
</dbReference>
<dbReference type="Gene3D" id="3.90.1570.10">
    <property type="entry name" value="tt1808, chain A"/>
    <property type="match status" value="1"/>
</dbReference>
<keyword evidence="2" id="KW-0540">Nuclease</keyword>
<organism evidence="2 3">
    <name type="scientific">Limnofasciculus baicalensis BBK-W-15</name>
    <dbReference type="NCBI Taxonomy" id="2699891"/>
    <lineage>
        <taxon>Bacteria</taxon>
        <taxon>Bacillati</taxon>
        <taxon>Cyanobacteriota</taxon>
        <taxon>Cyanophyceae</taxon>
        <taxon>Coleofasciculales</taxon>
        <taxon>Coleofasciculaceae</taxon>
        <taxon>Limnofasciculus</taxon>
        <taxon>Limnofasciculus baicalensis</taxon>
    </lineage>
</organism>
<dbReference type="SUPFAM" id="SSF52980">
    <property type="entry name" value="Restriction endonuclease-like"/>
    <property type="match status" value="1"/>
</dbReference>
<comment type="caution">
    <text evidence="2">The sequence shown here is derived from an EMBL/GenBank/DDBJ whole genome shotgun (WGS) entry which is preliminary data.</text>
</comment>
<dbReference type="Pfam" id="PF05685">
    <property type="entry name" value="Uma2"/>
    <property type="match status" value="1"/>
</dbReference>
<dbReference type="AlphaFoldDB" id="A0AAE3GV95"/>
<gene>
    <name evidence="2" type="ORF">NJ959_12190</name>
</gene>
<evidence type="ECO:0000259" key="1">
    <source>
        <dbReference type="Pfam" id="PF05685"/>
    </source>
</evidence>
<protein>
    <submittedName>
        <fullName evidence="2">Uma2 family endonuclease</fullName>
    </submittedName>
</protein>
<dbReference type="InterPro" id="IPR011335">
    <property type="entry name" value="Restrct_endonuc-II-like"/>
</dbReference>
<keyword evidence="2" id="KW-0378">Hydrolase</keyword>
<keyword evidence="2" id="KW-0255">Endonuclease</keyword>
<proteinExistence type="predicted"/>
<evidence type="ECO:0000313" key="2">
    <source>
        <dbReference type="EMBL" id="MCP2729217.1"/>
    </source>
</evidence>
<sequence>MTSVTLSPINPPIPQWQAARWEDFIAACDNPSLEQARIFFYQGYLLIDMGNEGINHSRFNNLLTMIFVLWFSNKGIKAFDDLGGCVIEKPKVGGGAPDRVLYIGEDFPQWQAGEPRRINLDNWRVPDLVCEIADTTLASDLDEKKRLYAALKIPEYWVIDIKGERVLAFRLQEDGKYWECQVSVALDGFPISLLSETLKLLSNGNGMAAMWFSQQIAGL</sequence>
<dbReference type="RefSeq" id="WP_254012002.1">
    <property type="nucleotide sequence ID" value="NZ_JAMZMM010000100.1"/>
</dbReference>
<name>A0AAE3GV95_9CYAN</name>
<dbReference type="InterPro" id="IPR012296">
    <property type="entry name" value="Nuclease_put_TT1808"/>
</dbReference>
<dbReference type="GO" id="GO:0004519">
    <property type="term" value="F:endonuclease activity"/>
    <property type="evidence" value="ECO:0007669"/>
    <property type="project" value="UniProtKB-KW"/>
</dbReference>
<evidence type="ECO:0000313" key="3">
    <source>
        <dbReference type="Proteomes" id="UP001204953"/>
    </source>
</evidence>